<sequence length="139" mass="15559">MENQRPDQVNAAGNNSTKGILLVEDDPSNAEMLSLLLQSETPYRILTLPSGDEVLRSIDEVKSFQPALFLFDYHLPKMNGLELYDQLHTTEGLEHVPALFTSAALLEGISDEISGRGLKLLYKPFELDEFLQAVRDAMH</sequence>
<dbReference type="GO" id="GO:0000160">
    <property type="term" value="P:phosphorelay signal transduction system"/>
    <property type="evidence" value="ECO:0007669"/>
    <property type="project" value="InterPro"/>
</dbReference>
<feature type="domain" description="Response regulatory" evidence="3">
    <location>
        <begin position="19"/>
        <end position="138"/>
    </location>
</feature>
<name>A0A4P6JWN5_KTERU</name>
<evidence type="ECO:0000313" key="5">
    <source>
        <dbReference type="Proteomes" id="UP000290365"/>
    </source>
</evidence>
<dbReference type="EMBL" id="CP035758">
    <property type="protein sequence ID" value="QBD79994.1"/>
    <property type="molecule type" value="Genomic_DNA"/>
</dbReference>
<dbReference type="InterPro" id="IPR050595">
    <property type="entry name" value="Bact_response_regulator"/>
</dbReference>
<proteinExistence type="predicted"/>
<protein>
    <submittedName>
        <fullName evidence="4">Response regulator</fullName>
    </submittedName>
</protein>
<reference evidence="4 5" key="1">
    <citation type="submission" date="2019-01" db="EMBL/GenBank/DDBJ databases">
        <title>Ktedonosporobacter rubrisoli SCAWS-G2.</title>
        <authorList>
            <person name="Huang Y."/>
            <person name="Yan B."/>
        </authorList>
    </citation>
    <scope>NUCLEOTIDE SEQUENCE [LARGE SCALE GENOMIC DNA]</scope>
    <source>
        <strain evidence="4 5">SCAWS-G2</strain>
    </source>
</reference>
<dbReference type="OrthoDB" id="9782655at2"/>
<evidence type="ECO:0000259" key="3">
    <source>
        <dbReference type="PROSITE" id="PS50110"/>
    </source>
</evidence>
<evidence type="ECO:0000256" key="2">
    <source>
        <dbReference type="PROSITE-ProRule" id="PRU00169"/>
    </source>
</evidence>
<dbReference type="Pfam" id="PF00072">
    <property type="entry name" value="Response_reg"/>
    <property type="match status" value="1"/>
</dbReference>
<dbReference type="InterPro" id="IPR001789">
    <property type="entry name" value="Sig_transdc_resp-reg_receiver"/>
</dbReference>
<gene>
    <name evidence="4" type="ORF">EPA93_30035</name>
</gene>
<feature type="modified residue" description="4-aspartylphosphate" evidence="2">
    <location>
        <position position="72"/>
    </location>
</feature>
<dbReference type="PANTHER" id="PTHR44591">
    <property type="entry name" value="STRESS RESPONSE REGULATOR PROTEIN 1"/>
    <property type="match status" value="1"/>
</dbReference>
<dbReference type="InterPro" id="IPR011006">
    <property type="entry name" value="CheY-like_superfamily"/>
</dbReference>
<evidence type="ECO:0000313" key="4">
    <source>
        <dbReference type="EMBL" id="QBD79994.1"/>
    </source>
</evidence>
<dbReference type="SMART" id="SM00448">
    <property type="entry name" value="REC"/>
    <property type="match status" value="1"/>
</dbReference>
<dbReference type="PANTHER" id="PTHR44591:SF3">
    <property type="entry name" value="RESPONSE REGULATORY DOMAIN-CONTAINING PROTEIN"/>
    <property type="match status" value="1"/>
</dbReference>
<dbReference type="RefSeq" id="WP_129891060.1">
    <property type="nucleotide sequence ID" value="NZ_CP035758.1"/>
</dbReference>
<dbReference type="PROSITE" id="PS50110">
    <property type="entry name" value="RESPONSE_REGULATORY"/>
    <property type="match status" value="1"/>
</dbReference>
<keyword evidence="1 2" id="KW-0597">Phosphoprotein</keyword>
<keyword evidence="5" id="KW-1185">Reference proteome</keyword>
<accession>A0A4P6JWN5</accession>
<evidence type="ECO:0000256" key="1">
    <source>
        <dbReference type="ARBA" id="ARBA00022553"/>
    </source>
</evidence>
<dbReference type="KEGG" id="kbs:EPA93_30035"/>
<dbReference type="Proteomes" id="UP000290365">
    <property type="component" value="Chromosome"/>
</dbReference>
<organism evidence="4 5">
    <name type="scientific">Ktedonosporobacter rubrisoli</name>
    <dbReference type="NCBI Taxonomy" id="2509675"/>
    <lineage>
        <taxon>Bacteria</taxon>
        <taxon>Bacillati</taxon>
        <taxon>Chloroflexota</taxon>
        <taxon>Ktedonobacteria</taxon>
        <taxon>Ktedonobacterales</taxon>
        <taxon>Ktedonosporobacteraceae</taxon>
        <taxon>Ktedonosporobacter</taxon>
    </lineage>
</organism>
<dbReference type="Gene3D" id="3.40.50.2300">
    <property type="match status" value="1"/>
</dbReference>
<dbReference type="AlphaFoldDB" id="A0A4P6JWN5"/>
<dbReference type="SUPFAM" id="SSF52172">
    <property type="entry name" value="CheY-like"/>
    <property type="match status" value="1"/>
</dbReference>